<gene>
    <name evidence="1" type="ORF">PBV87_02895</name>
</gene>
<evidence type="ECO:0000313" key="1">
    <source>
        <dbReference type="EMBL" id="MDA3730453.1"/>
    </source>
</evidence>
<dbReference type="RefSeq" id="WP_271011082.1">
    <property type="nucleotide sequence ID" value="NZ_JAQIFT010000013.1"/>
</dbReference>
<organism evidence="1 2">
    <name type="scientific">Holtiella tumoricola</name>
    <dbReference type="NCBI Taxonomy" id="3018743"/>
    <lineage>
        <taxon>Bacteria</taxon>
        <taxon>Bacillati</taxon>
        <taxon>Bacillota</taxon>
        <taxon>Clostridia</taxon>
        <taxon>Lachnospirales</taxon>
        <taxon>Cellulosilyticaceae</taxon>
        <taxon>Holtiella</taxon>
    </lineage>
</organism>
<dbReference type="EMBL" id="JAQIFT010000013">
    <property type="protein sequence ID" value="MDA3730453.1"/>
    <property type="molecule type" value="Genomic_DNA"/>
</dbReference>
<dbReference type="Proteomes" id="UP001169242">
    <property type="component" value="Unassembled WGS sequence"/>
</dbReference>
<evidence type="ECO:0000313" key="2">
    <source>
        <dbReference type="Proteomes" id="UP001169242"/>
    </source>
</evidence>
<keyword evidence="2" id="KW-1185">Reference proteome</keyword>
<dbReference type="PANTHER" id="PTHR37816:SF3">
    <property type="entry name" value="MODULATES DNA TOPOLOGY"/>
    <property type="match status" value="1"/>
</dbReference>
<comment type="caution">
    <text evidence="1">The sequence shown here is derived from an EMBL/GenBank/DDBJ whole genome shotgun (WGS) entry which is preliminary data.</text>
</comment>
<dbReference type="Gene3D" id="3.40.50.300">
    <property type="entry name" value="P-loop containing nucleotide triphosphate hydrolases"/>
    <property type="match status" value="1"/>
</dbReference>
<dbReference type="PANTHER" id="PTHR37816">
    <property type="entry name" value="YALI0E33011P"/>
    <property type="match status" value="1"/>
</dbReference>
<dbReference type="SUPFAM" id="SSF52540">
    <property type="entry name" value="P-loop containing nucleoside triphosphate hydrolases"/>
    <property type="match status" value="1"/>
</dbReference>
<protein>
    <submittedName>
        <fullName evidence="1">Topology modulation protein</fullName>
    </submittedName>
</protein>
<proteinExistence type="predicted"/>
<name>A0AA42DKI9_9FIRM</name>
<accession>A0AA42DKI9</accession>
<sequence length="169" mass="20042">MEYNRIIIVGSPGSGKSYFSKRIAAVTGYPLFHLDNEYWQPNWVGTPRNEWIEKQQSIIGGTKWIIDGNYDSTLKLRYEAADLIIDLNINRYLCMWSAMKRHGKKRSDFPTHCVEKIDKEFVDFLKFIWKFPIANRKKIIALRDQYPNKAYIEMKSRRQASQWIKMLEA</sequence>
<dbReference type="InterPro" id="IPR027417">
    <property type="entry name" value="P-loop_NTPase"/>
</dbReference>
<dbReference type="InterPro" id="IPR052922">
    <property type="entry name" value="Cytidylate_Kinase-2"/>
</dbReference>
<reference evidence="1" key="1">
    <citation type="journal article" date="2023" name="Int. J. Syst. Evol. Microbiol.">
        <title>&lt;i&gt;Holtiella tumoricola&lt;/i&gt; gen. nov. sp. nov., isolated from a human clinical sample.</title>
        <authorList>
            <person name="Allen-Vercoe E."/>
            <person name="Daigneault M.C."/>
            <person name="Vancuren S.J."/>
            <person name="Cochrane K."/>
            <person name="O'Neal L.L."/>
            <person name="Sankaranarayanan K."/>
            <person name="Lawson P.A."/>
        </authorList>
    </citation>
    <scope>NUCLEOTIDE SEQUENCE</scope>
    <source>
        <strain evidence="1">CC70A</strain>
    </source>
</reference>
<dbReference type="AlphaFoldDB" id="A0AA42DKI9"/>